<protein>
    <recommendedName>
        <fullName evidence="3">Transposase</fullName>
    </recommendedName>
</protein>
<evidence type="ECO:0000313" key="2">
    <source>
        <dbReference type="Proteomes" id="UP000541583"/>
    </source>
</evidence>
<organism evidence="1 2">
    <name type="scientific">Mucilaginibacter lappiensis</name>
    <dbReference type="NCBI Taxonomy" id="354630"/>
    <lineage>
        <taxon>Bacteria</taxon>
        <taxon>Pseudomonadati</taxon>
        <taxon>Bacteroidota</taxon>
        <taxon>Sphingobacteriia</taxon>
        <taxon>Sphingobacteriales</taxon>
        <taxon>Sphingobacteriaceae</taxon>
        <taxon>Mucilaginibacter</taxon>
    </lineage>
</organism>
<accession>A0ABR6PFU2</accession>
<dbReference type="RefSeq" id="WP_139332202.1">
    <property type="nucleotide sequence ID" value="NZ_FTMG01000002.1"/>
</dbReference>
<evidence type="ECO:0008006" key="3">
    <source>
        <dbReference type="Google" id="ProtNLM"/>
    </source>
</evidence>
<name>A0ABR6PFU2_9SPHI</name>
<dbReference type="Proteomes" id="UP000541583">
    <property type="component" value="Unassembled WGS sequence"/>
</dbReference>
<reference evidence="1 2" key="1">
    <citation type="submission" date="2020-08" db="EMBL/GenBank/DDBJ databases">
        <title>Genomic Encyclopedia of Type Strains, Phase IV (KMG-V): Genome sequencing to study the core and pangenomes of soil and plant-associated prokaryotes.</title>
        <authorList>
            <person name="Whitman W."/>
        </authorList>
    </citation>
    <scope>NUCLEOTIDE SEQUENCE [LARGE SCALE GENOMIC DNA]</scope>
    <source>
        <strain evidence="1 2">ANJLi2</strain>
    </source>
</reference>
<dbReference type="EMBL" id="JACHCB010000002">
    <property type="protein sequence ID" value="MBB6108627.1"/>
    <property type="molecule type" value="Genomic_DNA"/>
</dbReference>
<evidence type="ECO:0000313" key="1">
    <source>
        <dbReference type="EMBL" id="MBB6108627.1"/>
    </source>
</evidence>
<proteinExistence type="predicted"/>
<sequence length="66" mass="7869">MRLQQGYIPRAEAIFDGTPLIFETDDSAQYRALLVWRRSKKVDNSMLDCCKLPQASWKRYFAMFYK</sequence>
<keyword evidence="2" id="KW-1185">Reference proteome</keyword>
<gene>
    <name evidence="1" type="ORF">HDF23_001362</name>
</gene>
<comment type="caution">
    <text evidence="1">The sequence shown here is derived from an EMBL/GenBank/DDBJ whole genome shotgun (WGS) entry which is preliminary data.</text>
</comment>